<dbReference type="AlphaFoldDB" id="A0A6J6UGQ2"/>
<reference evidence="4" key="1">
    <citation type="submission" date="2020-05" db="EMBL/GenBank/DDBJ databases">
        <authorList>
            <person name="Chiriac C."/>
            <person name="Salcher M."/>
            <person name="Ghai R."/>
            <person name="Kavagutti S V."/>
        </authorList>
    </citation>
    <scope>NUCLEOTIDE SEQUENCE</scope>
</reference>
<gene>
    <name evidence="1" type="ORF">UFOPK1824_00291</name>
    <name evidence="2" type="ORF">UFOPK2340_00393</name>
    <name evidence="3" type="ORF">UFOPK2772_00469</name>
    <name evidence="4" type="ORF">UFOPK2850_00987</name>
    <name evidence="5" type="ORF">UFOPK3027_00314</name>
    <name evidence="6" type="ORF">UFOPK3256_00917</name>
    <name evidence="7" type="ORF">UFOPK3827_00594</name>
    <name evidence="8" type="ORF">UFOPK3982_00692</name>
    <name evidence="9" type="ORF">UFOPK4120_00314</name>
    <name evidence="10" type="ORF">UFOPK4404_00551</name>
</gene>
<dbReference type="EMBL" id="CAFAZW010000012">
    <property type="protein sequence ID" value="CAB4842747.1"/>
    <property type="molecule type" value="Genomic_DNA"/>
</dbReference>
<organism evidence="4">
    <name type="scientific">freshwater metagenome</name>
    <dbReference type="NCBI Taxonomy" id="449393"/>
    <lineage>
        <taxon>unclassified sequences</taxon>
        <taxon>metagenomes</taxon>
        <taxon>ecological metagenomes</taxon>
    </lineage>
</organism>
<dbReference type="EMBL" id="CAEZZH010000011">
    <property type="protein sequence ID" value="CAB4759101.1"/>
    <property type="molecule type" value="Genomic_DNA"/>
</dbReference>
<evidence type="ECO:0000313" key="2">
    <source>
        <dbReference type="EMBL" id="CAB4670433.1"/>
    </source>
</evidence>
<dbReference type="EMBL" id="CAEZXC010000015">
    <property type="protein sequence ID" value="CAB4670433.1"/>
    <property type="molecule type" value="Genomic_DNA"/>
</dbReference>
<evidence type="ECO:0000313" key="7">
    <source>
        <dbReference type="EMBL" id="CAB4951690.1"/>
    </source>
</evidence>
<evidence type="ECO:0000313" key="6">
    <source>
        <dbReference type="EMBL" id="CAB4842747.1"/>
    </source>
</evidence>
<protein>
    <submittedName>
        <fullName evidence="4">Unannotated protein</fullName>
    </submittedName>
</protein>
<dbReference type="EMBL" id="CAEZUM010000011">
    <property type="protein sequence ID" value="CAB4594888.1"/>
    <property type="molecule type" value="Genomic_DNA"/>
</dbReference>
<evidence type="ECO:0000313" key="3">
    <source>
        <dbReference type="EMBL" id="CAB4733221.1"/>
    </source>
</evidence>
<evidence type="ECO:0000313" key="4">
    <source>
        <dbReference type="EMBL" id="CAB4759101.1"/>
    </source>
</evidence>
<evidence type="ECO:0000313" key="9">
    <source>
        <dbReference type="EMBL" id="CAB5012229.1"/>
    </source>
</evidence>
<dbReference type="EMBL" id="CAFBOO010000005">
    <property type="protein sequence ID" value="CAB4985068.1"/>
    <property type="molecule type" value="Genomic_DNA"/>
</dbReference>
<dbReference type="EMBL" id="CAFAAN010000002">
    <property type="protein sequence ID" value="CAB4796139.1"/>
    <property type="molecule type" value="Genomic_DNA"/>
</dbReference>
<dbReference type="EMBL" id="CAFBPO010000003">
    <property type="protein sequence ID" value="CAB5012229.1"/>
    <property type="molecule type" value="Genomic_DNA"/>
</dbReference>
<proteinExistence type="predicted"/>
<dbReference type="EMBL" id="CAFBQY010000005">
    <property type="protein sequence ID" value="CAB5071540.1"/>
    <property type="molecule type" value="Genomic_DNA"/>
</dbReference>
<sequence length="594" mass="64376">MANWGTWTRNQAIDLEDAFINSYIWLMKRLLAAVLISLITVLTPSLTNAAGVIDEQYSADNQTDNRNKIGVLFEENVDTLRMPSMLFSYELVSGASPNVISYCEGLNDPVCANAEFLKYYALMPPCETPSEVDCIESVYAVAPGSPARIKGIYKESIPEKVINSYKADPINGLPQGSVSGVWEIPNVQHGGGSTNFVGIVSRVGSLKRSGTNWVAQPPGSDPWGNGDFRASIYPVNVIRDSRYKANISRIIKQPNGATWMGIDHPSQLPFDVCAAIGDGVCALRQTFPENIKFGMVFRFSRVINGWLHGRIDSPEIDYELTSYGTRVDMKGLSTRVPIVAGWVDPSSFTAQEKPRIDWIPMGVKDYPGASGDYSMQVLNMWSRVLKDTAAANPTQWIFYNLSERDIEASSSCIKNSKTLAGFVTTNSTTYTATPPIYNEQTGTLDYKVASPHFLADGKVFQGKYNLYIDSKVARCIYKFSNAPISASVSITSSDGGQQSVATTVVSEKNGWLNLSAAGFTFSSPTLKVKLTQDASAVAVTPTPSATPSASAEPAPQASIAPVAKKSTITCIKGKLTKKVTAASPKCPTGYKKKA</sequence>
<accession>A0A6J6UGQ2</accession>
<evidence type="ECO:0000313" key="8">
    <source>
        <dbReference type="EMBL" id="CAB4985068.1"/>
    </source>
</evidence>
<evidence type="ECO:0000313" key="10">
    <source>
        <dbReference type="EMBL" id="CAB5071540.1"/>
    </source>
</evidence>
<evidence type="ECO:0000313" key="1">
    <source>
        <dbReference type="EMBL" id="CAB4594888.1"/>
    </source>
</evidence>
<dbReference type="EMBL" id="CAEZYT010000017">
    <property type="protein sequence ID" value="CAB4733221.1"/>
    <property type="molecule type" value="Genomic_DNA"/>
</dbReference>
<evidence type="ECO:0000313" key="5">
    <source>
        <dbReference type="EMBL" id="CAB4796139.1"/>
    </source>
</evidence>
<dbReference type="EMBL" id="CAFBNM010000005">
    <property type="protein sequence ID" value="CAB4951690.1"/>
    <property type="molecule type" value="Genomic_DNA"/>
</dbReference>
<name>A0A6J6UGQ2_9ZZZZ</name>